<dbReference type="EC" id="1.3.1.98" evidence="5 19"/>
<keyword evidence="12 19" id="KW-0133">Cell shape</keyword>
<dbReference type="InterPro" id="IPR016167">
    <property type="entry name" value="FAD-bd_PCMH_sub1"/>
</dbReference>
<evidence type="ECO:0000256" key="13">
    <source>
        <dbReference type="ARBA" id="ARBA00022984"/>
    </source>
</evidence>
<evidence type="ECO:0000256" key="16">
    <source>
        <dbReference type="ARBA" id="ARBA00023316"/>
    </source>
</evidence>
<dbReference type="InterPro" id="IPR016169">
    <property type="entry name" value="FAD-bd_PCMH_sub2"/>
</dbReference>
<dbReference type="GO" id="GO:0009252">
    <property type="term" value="P:peptidoglycan biosynthetic process"/>
    <property type="evidence" value="ECO:0007669"/>
    <property type="project" value="UniProtKB-UniRule"/>
</dbReference>
<dbReference type="UniPathway" id="UPA00219"/>
<dbReference type="Gene3D" id="3.90.78.10">
    <property type="entry name" value="UDP-N-acetylenolpyruvoylglucosamine reductase, C-terminal domain"/>
    <property type="match status" value="1"/>
</dbReference>
<comment type="caution">
    <text evidence="19">Lacks conserved residue(s) required for the propagation of feature annotation.</text>
</comment>
<comment type="caution">
    <text evidence="21">The sequence shown here is derived from an EMBL/GenBank/DDBJ whole genome shotgun (WGS) entry which is preliminary data.</text>
</comment>
<evidence type="ECO:0000256" key="5">
    <source>
        <dbReference type="ARBA" id="ARBA00012518"/>
    </source>
</evidence>
<evidence type="ECO:0000256" key="18">
    <source>
        <dbReference type="ARBA" id="ARBA00048914"/>
    </source>
</evidence>
<feature type="active site" description="Proton donor" evidence="19">
    <location>
        <position position="257"/>
    </location>
</feature>
<organism evidence="21">
    <name type="scientific">Caldithrix abyssi</name>
    <dbReference type="NCBI Taxonomy" id="187145"/>
    <lineage>
        <taxon>Bacteria</taxon>
        <taxon>Pseudomonadati</taxon>
        <taxon>Calditrichota</taxon>
        <taxon>Calditrichia</taxon>
        <taxon>Calditrichales</taxon>
        <taxon>Calditrichaceae</taxon>
        <taxon>Caldithrix</taxon>
    </lineage>
</organism>
<keyword evidence="14 19" id="KW-0560">Oxidoreductase</keyword>
<name>A0A7V4U0P3_CALAY</name>
<dbReference type="PROSITE" id="PS51387">
    <property type="entry name" value="FAD_PCMH"/>
    <property type="match status" value="1"/>
</dbReference>
<evidence type="ECO:0000256" key="4">
    <source>
        <dbReference type="ARBA" id="ARBA00004752"/>
    </source>
</evidence>
<evidence type="ECO:0000256" key="2">
    <source>
        <dbReference type="ARBA" id="ARBA00003921"/>
    </source>
</evidence>
<comment type="cofactor">
    <cofactor evidence="1 19">
        <name>FAD</name>
        <dbReference type="ChEBI" id="CHEBI:57692"/>
    </cofactor>
</comment>
<dbReference type="InterPro" id="IPR036318">
    <property type="entry name" value="FAD-bd_PCMH-like_sf"/>
</dbReference>
<dbReference type="InterPro" id="IPR011601">
    <property type="entry name" value="MurB_C"/>
</dbReference>
<feature type="domain" description="FAD-binding PCMH-type" evidence="20">
    <location>
        <begin position="32"/>
        <end position="231"/>
    </location>
</feature>
<evidence type="ECO:0000256" key="19">
    <source>
        <dbReference type="HAMAP-Rule" id="MF_00037"/>
    </source>
</evidence>
<keyword evidence="8 19" id="KW-0132">Cell division</keyword>
<comment type="similarity">
    <text evidence="19">Belongs to the MurB family.</text>
</comment>
<keyword evidence="15 19" id="KW-0131">Cell cycle</keyword>
<dbReference type="SUPFAM" id="SSF56176">
    <property type="entry name" value="FAD-binding/transporter-associated domain-like"/>
    <property type="match status" value="2"/>
</dbReference>
<evidence type="ECO:0000256" key="17">
    <source>
        <dbReference type="ARBA" id="ARBA00031026"/>
    </source>
</evidence>
<dbReference type="GO" id="GO:0008360">
    <property type="term" value="P:regulation of cell shape"/>
    <property type="evidence" value="ECO:0007669"/>
    <property type="project" value="UniProtKB-KW"/>
</dbReference>
<feature type="active site" evidence="19">
    <location>
        <position position="338"/>
    </location>
</feature>
<comment type="catalytic activity">
    <reaction evidence="18 19">
        <text>UDP-N-acetyl-alpha-D-muramate + NADP(+) = UDP-N-acetyl-3-O-(1-carboxyvinyl)-alpha-D-glucosamine + NADPH + H(+)</text>
        <dbReference type="Rhea" id="RHEA:12248"/>
        <dbReference type="ChEBI" id="CHEBI:15378"/>
        <dbReference type="ChEBI" id="CHEBI:57783"/>
        <dbReference type="ChEBI" id="CHEBI:58349"/>
        <dbReference type="ChEBI" id="CHEBI:68483"/>
        <dbReference type="ChEBI" id="CHEBI:70757"/>
        <dbReference type="EC" id="1.3.1.98"/>
    </reaction>
</comment>
<dbReference type="SUPFAM" id="SSF56194">
    <property type="entry name" value="Uridine diphospho-N-Acetylenolpyruvylglucosamine reductase, MurB, C-terminal domain"/>
    <property type="match status" value="1"/>
</dbReference>
<dbReference type="EMBL" id="DRQG01000067">
    <property type="protein sequence ID" value="HGY55468.1"/>
    <property type="molecule type" value="Genomic_DNA"/>
</dbReference>
<accession>A0A7V4U0P3</accession>
<comment type="subcellular location">
    <subcellularLocation>
        <location evidence="3 19">Cytoplasm</location>
    </subcellularLocation>
</comment>
<dbReference type="GO" id="GO:0008762">
    <property type="term" value="F:UDP-N-acetylmuramate dehydrogenase activity"/>
    <property type="evidence" value="ECO:0007669"/>
    <property type="project" value="UniProtKB-UniRule"/>
</dbReference>
<dbReference type="AlphaFoldDB" id="A0A7V4U0P3"/>
<evidence type="ECO:0000256" key="11">
    <source>
        <dbReference type="ARBA" id="ARBA00022857"/>
    </source>
</evidence>
<dbReference type="HAMAP" id="MF_00037">
    <property type="entry name" value="MurB"/>
    <property type="match status" value="1"/>
</dbReference>
<dbReference type="InterPro" id="IPR016166">
    <property type="entry name" value="FAD-bd_PCMH"/>
</dbReference>
<evidence type="ECO:0000256" key="15">
    <source>
        <dbReference type="ARBA" id="ARBA00023306"/>
    </source>
</evidence>
<proteinExistence type="inferred from homology"/>
<comment type="function">
    <text evidence="2 19">Cell wall formation.</text>
</comment>
<evidence type="ECO:0000256" key="9">
    <source>
        <dbReference type="ARBA" id="ARBA00022630"/>
    </source>
</evidence>
<dbReference type="GO" id="GO:0051301">
    <property type="term" value="P:cell division"/>
    <property type="evidence" value="ECO:0007669"/>
    <property type="project" value="UniProtKB-KW"/>
</dbReference>
<evidence type="ECO:0000256" key="7">
    <source>
        <dbReference type="ARBA" id="ARBA00022490"/>
    </source>
</evidence>
<dbReference type="PANTHER" id="PTHR21071:SF4">
    <property type="entry name" value="UDP-N-ACETYLENOLPYRUVOYLGLUCOSAMINE REDUCTASE"/>
    <property type="match status" value="1"/>
</dbReference>
<keyword evidence="7 19" id="KW-0963">Cytoplasm</keyword>
<keyword evidence="11 19" id="KW-0521">NADP</keyword>
<keyword evidence="9 19" id="KW-0285">Flavoprotein</keyword>
<evidence type="ECO:0000313" key="21">
    <source>
        <dbReference type="EMBL" id="HGY55468.1"/>
    </source>
</evidence>
<evidence type="ECO:0000256" key="1">
    <source>
        <dbReference type="ARBA" id="ARBA00001974"/>
    </source>
</evidence>
<evidence type="ECO:0000256" key="8">
    <source>
        <dbReference type="ARBA" id="ARBA00022618"/>
    </source>
</evidence>
<evidence type="ECO:0000256" key="10">
    <source>
        <dbReference type="ARBA" id="ARBA00022827"/>
    </source>
</evidence>
<dbReference type="InterPro" id="IPR003170">
    <property type="entry name" value="MurB"/>
</dbReference>
<dbReference type="InterPro" id="IPR036635">
    <property type="entry name" value="MurB_C_sf"/>
</dbReference>
<evidence type="ECO:0000256" key="12">
    <source>
        <dbReference type="ARBA" id="ARBA00022960"/>
    </source>
</evidence>
<dbReference type="Pfam" id="PF01565">
    <property type="entry name" value="FAD_binding_4"/>
    <property type="match status" value="1"/>
</dbReference>
<reference evidence="21" key="1">
    <citation type="journal article" date="2020" name="mSystems">
        <title>Genome- and Community-Level Interaction Insights into Carbon Utilization and Element Cycling Functions of Hydrothermarchaeota in Hydrothermal Sediment.</title>
        <authorList>
            <person name="Zhou Z."/>
            <person name="Liu Y."/>
            <person name="Xu W."/>
            <person name="Pan J."/>
            <person name="Luo Z.H."/>
            <person name="Li M."/>
        </authorList>
    </citation>
    <scope>NUCLEOTIDE SEQUENCE [LARGE SCALE GENOMIC DNA]</scope>
    <source>
        <strain evidence="21">HyVt-577</strain>
    </source>
</reference>
<dbReference type="GO" id="GO:0005829">
    <property type="term" value="C:cytosol"/>
    <property type="evidence" value="ECO:0007669"/>
    <property type="project" value="TreeGrafter"/>
</dbReference>
<keyword evidence="16 19" id="KW-0961">Cell wall biogenesis/degradation</keyword>
<dbReference type="Gene3D" id="3.30.465.10">
    <property type="match status" value="1"/>
</dbReference>
<evidence type="ECO:0000256" key="3">
    <source>
        <dbReference type="ARBA" id="ARBA00004496"/>
    </source>
</evidence>
<evidence type="ECO:0000256" key="14">
    <source>
        <dbReference type="ARBA" id="ARBA00023002"/>
    </source>
</evidence>
<dbReference type="GO" id="GO:0071949">
    <property type="term" value="F:FAD binding"/>
    <property type="evidence" value="ECO:0007669"/>
    <property type="project" value="InterPro"/>
</dbReference>
<sequence length="348" mass="38376">MMNPYQNIRKELEDNGTAVWADKPLADYTTFGIGGPARLLAEIRQTEHLRKAVQLACQYRVPYKIIGNGSNLIVSDSGFDGFIIINQTAKWEILGRPNKPCPSAKRKDIRFNGPRANGLFAAGLHSGPLEDVLVRVDSGLKINTLAQSLYRHGISGLQWFAGIPATVGGAIYMNMHGARRFFGDLIHSACLTDGRKSYIVNREYFKFGYDRSILQTSKEIVLWVELCLKKGGVASARKISKAWSRQKAIQPQRSAGCVFQNLRADEQERLGLPTPSIGYVIDRLLGLKGTVRGGACISSSHAAFIENKGKATCADVLELIELIKSKAQKELGLELRMEAEILGTINKE</sequence>
<dbReference type="InterPro" id="IPR006094">
    <property type="entry name" value="Oxid_FAD_bind_N"/>
</dbReference>
<evidence type="ECO:0000256" key="6">
    <source>
        <dbReference type="ARBA" id="ARBA00015188"/>
    </source>
</evidence>
<gene>
    <name evidence="19" type="primary">murB</name>
    <name evidence="21" type="ORF">ENK44_07205</name>
</gene>
<comment type="pathway">
    <text evidence="4 19">Cell wall biogenesis; peptidoglycan biosynthesis.</text>
</comment>
<dbReference type="Proteomes" id="UP000885779">
    <property type="component" value="Unassembled WGS sequence"/>
</dbReference>
<keyword evidence="13 19" id="KW-0573">Peptidoglycan synthesis</keyword>
<dbReference type="Pfam" id="PF02873">
    <property type="entry name" value="MurB_C"/>
    <property type="match status" value="1"/>
</dbReference>
<evidence type="ECO:0000259" key="20">
    <source>
        <dbReference type="PROSITE" id="PS51387"/>
    </source>
</evidence>
<keyword evidence="10 19" id="KW-0274">FAD</keyword>
<dbReference type="PANTHER" id="PTHR21071">
    <property type="entry name" value="UDP-N-ACETYLENOLPYRUVOYLGLUCOSAMINE REDUCTASE"/>
    <property type="match status" value="1"/>
</dbReference>
<dbReference type="GO" id="GO:0071555">
    <property type="term" value="P:cell wall organization"/>
    <property type="evidence" value="ECO:0007669"/>
    <property type="project" value="UniProtKB-KW"/>
</dbReference>
<protein>
    <recommendedName>
        <fullName evidence="6 19">UDP-N-acetylenolpyruvoylglucosamine reductase</fullName>
        <ecNumber evidence="5 19">1.3.1.98</ecNumber>
    </recommendedName>
    <alternativeName>
        <fullName evidence="17 19">UDP-N-acetylmuramate dehydrogenase</fullName>
    </alternativeName>
</protein>
<dbReference type="Gene3D" id="3.30.43.10">
    <property type="entry name" value="Uridine Diphospho-n-acetylenolpyruvylglucosamine Reductase, domain 2"/>
    <property type="match status" value="1"/>
</dbReference>